<dbReference type="GO" id="GO:0032259">
    <property type="term" value="P:methylation"/>
    <property type="evidence" value="ECO:0007669"/>
    <property type="project" value="UniProtKB-KW"/>
</dbReference>
<dbReference type="STRING" id="45065.Lgee_1502"/>
<dbReference type="EMBL" id="LNYC01000056">
    <property type="protein sequence ID" value="KTC98813.1"/>
    <property type="molecule type" value="Genomic_DNA"/>
</dbReference>
<accession>A0A0W0TT66</accession>
<name>A0A0W0TT66_9GAMM</name>
<comment type="caution">
    <text evidence="2">The sequence shown here is derived from an EMBL/GenBank/DDBJ whole genome shotgun (WGS) entry which is preliminary data.</text>
</comment>
<dbReference type="OrthoDB" id="5621386at2"/>
<keyword evidence="3" id="KW-1185">Reference proteome</keyword>
<dbReference type="Proteomes" id="UP000054785">
    <property type="component" value="Unassembled WGS sequence"/>
</dbReference>
<evidence type="ECO:0000313" key="3">
    <source>
        <dbReference type="Proteomes" id="UP000054785"/>
    </source>
</evidence>
<dbReference type="RefSeq" id="WP_051550872.1">
    <property type="nucleotide sequence ID" value="NZ_CAAAHN010000013.1"/>
</dbReference>
<keyword evidence="2" id="KW-0489">Methyltransferase</keyword>
<organism evidence="2 3">
    <name type="scientific">Legionella geestiana</name>
    <dbReference type="NCBI Taxonomy" id="45065"/>
    <lineage>
        <taxon>Bacteria</taxon>
        <taxon>Pseudomonadati</taxon>
        <taxon>Pseudomonadota</taxon>
        <taxon>Gammaproteobacteria</taxon>
        <taxon>Legionellales</taxon>
        <taxon>Legionellaceae</taxon>
        <taxon>Legionella</taxon>
    </lineage>
</organism>
<dbReference type="AlphaFoldDB" id="A0A0W0TT66"/>
<gene>
    <name evidence="2" type="ORF">Lgee_1502</name>
</gene>
<keyword evidence="2" id="KW-0808">Transferase</keyword>
<sequence length="293" mass="32436">MALISHRPHASETAAAEARARLCQSNSLNLSLSETLAMVDALEAFELGRFLLANKGLNGYWTAYAILYGKDKEGLSDMEHWLLNCAPSILATRERFGMFQKEILKHLRPGMHVASLPCGLMEDFLGLLPEKLQALEITGIDLDEDALKAAAEIATARGIPHCRFLKRDAWDLQLSEAFHLMTSNGLNIYEPDTARLVALYKEMASALRPGGVLITSYLPQPDDPALPKPLITVEPKDAQKQKALFMDVIQPVWQCFQTEASVREQLQAAGLTVENIVYDSRCLFPMVVARKGA</sequence>
<dbReference type="Pfam" id="PF13649">
    <property type="entry name" value="Methyltransf_25"/>
    <property type="match status" value="1"/>
</dbReference>
<dbReference type="Gene3D" id="3.40.50.150">
    <property type="entry name" value="Vaccinia Virus protein VP39"/>
    <property type="match status" value="1"/>
</dbReference>
<evidence type="ECO:0000313" key="2">
    <source>
        <dbReference type="EMBL" id="KTC98813.1"/>
    </source>
</evidence>
<reference evidence="2 3" key="1">
    <citation type="submission" date="2015-11" db="EMBL/GenBank/DDBJ databases">
        <title>Genomic analysis of 38 Legionella species identifies large and diverse effector repertoires.</title>
        <authorList>
            <person name="Burstein D."/>
            <person name="Amaro F."/>
            <person name="Zusman T."/>
            <person name="Lifshitz Z."/>
            <person name="Cohen O."/>
            <person name="Gilbert J.A."/>
            <person name="Pupko T."/>
            <person name="Shuman H.A."/>
            <person name="Segal G."/>
        </authorList>
    </citation>
    <scope>NUCLEOTIDE SEQUENCE [LARGE SCALE GENOMIC DNA]</scope>
    <source>
        <strain evidence="2 3">ATCC 49504</strain>
    </source>
</reference>
<dbReference type="InterPro" id="IPR029063">
    <property type="entry name" value="SAM-dependent_MTases_sf"/>
</dbReference>
<protein>
    <submittedName>
        <fullName evidence="2">Methyltransferase domain protein</fullName>
    </submittedName>
</protein>
<evidence type="ECO:0000259" key="1">
    <source>
        <dbReference type="Pfam" id="PF13649"/>
    </source>
</evidence>
<proteinExistence type="predicted"/>
<dbReference type="SUPFAM" id="SSF53335">
    <property type="entry name" value="S-adenosyl-L-methionine-dependent methyltransferases"/>
    <property type="match status" value="1"/>
</dbReference>
<dbReference type="InterPro" id="IPR041698">
    <property type="entry name" value="Methyltransf_25"/>
</dbReference>
<dbReference type="CDD" id="cd02440">
    <property type="entry name" value="AdoMet_MTases"/>
    <property type="match status" value="1"/>
</dbReference>
<dbReference type="GO" id="GO:0008168">
    <property type="term" value="F:methyltransferase activity"/>
    <property type="evidence" value="ECO:0007669"/>
    <property type="project" value="UniProtKB-KW"/>
</dbReference>
<feature type="domain" description="Methyltransferase" evidence="1">
    <location>
        <begin position="129"/>
        <end position="211"/>
    </location>
</feature>
<dbReference type="PATRIC" id="fig|45065.4.peg.1627"/>